<accession>A0A4C1WQ15</accession>
<feature type="region of interest" description="Disordered" evidence="1">
    <location>
        <begin position="110"/>
        <end position="146"/>
    </location>
</feature>
<keyword evidence="3" id="KW-1185">Reference proteome</keyword>
<comment type="caution">
    <text evidence="2">The sequence shown here is derived from an EMBL/GenBank/DDBJ whole genome shotgun (WGS) entry which is preliminary data.</text>
</comment>
<gene>
    <name evidence="2" type="ORF">EVAR_87582_1</name>
</gene>
<evidence type="ECO:0000313" key="3">
    <source>
        <dbReference type="Proteomes" id="UP000299102"/>
    </source>
</evidence>
<evidence type="ECO:0000256" key="1">
    <source>
        <dbReference type="SAM" id="MobiDB-lite"/>
    </source>
</evidence>
<dbReference type="Proteomes" id="UP000299102">
    <property type="component" value="Unassembled WGS sequence"/>
</dbReference>
<organism evidence="2 3">
    <name type="scientific">Eumeta variegata</name>
    <name type="common">Bagworm moth</name>
    <name type="synonym">Eumeta japonica</name>
    <dbReference type="NCBI Taxonomy" id="151549"/>
    <lineage>
        <taxon>Eukaryota</taxon>
        <taxon>Metazoa</taxon>
        <taxon>Ecdysozoa</taxon>
        <taxon>Arthropoda</taxon>
        <taxon>Hexapoda</taxon>
        <taxon>Insecta</taxon>
        <taxon>Pterygota</taxon>
        <taxon>Neoptera</taxon>
        <taxon>Endopterygota</taxon>
        <taxon>Lepidoptera</taxon>
        <taxon>Glossata</taxon>
        <taxon>Ditrysia</taxon>
        <taxon>Tineoidea</taxon>
        <taxon>Psychidae</taxon>
        <taxon>Oiketicinae</taxon>
        <taxon>Eumeta</taxon>
    </lineage>
</organism>
<evidence type="ECO:0000313" key="2">
    <source>
        <dbReference type="EMBL" id="GBP52197.1"/>
    </source>
</evidence>
<reference evidence="2 3" key="1">
    <citation type="journal article" date="2019" name="Commun. Biol.">
        <title>The bagworm genome reveals a unique fibroin gene that provides high tensile strength.</title>
        <authorList>
            <person name="Kono N."/>
            <person name="Nakamura H."/>
            <person name="Ohtoshi R."/>
            <person name="Tomita M."/>
            <person name="Numata K."/>
            <person name="Arakawa K."/>
        </authorList>
    </citation>
    <scope>NUCLEOTIDE SEQUENCE [LARGE SCALE GENOMIC DNA]</scope>
</reference>
<feature type="compositionally biased region" description="Basic residues" evidence="1">
    <location>
        <begin position="127"/>
        <end position="140"/>
    </location>
</feature>
<dbReference type="EMBL" id="BGZK01000597">
    <property type="protein sequence ID" value="GBP52197.1"/>
    <property type="molecule type" value="Genomic_DNA"/>
</dbReference>
<proteinExistence type="predicted"/>
<dbReference type="AlphaFoldDB" id="A0A4C1WQ15"/>
<sequence length="146" mass="16729">MPIRLILDFSCAPAFDSEPSSDLRRSLFRFLIVQVPRVTRRSDIRYGGRTKNTGAHEHTVKYAKTRGPCGVITIDQLTVTRGEYEWRPLPNQNSNQTPASGARGEIKTLFTFQKSGPEERRTAPQFGRRRSPGRPAHRKYVFNYPH</sequence>
<name>A0A4C1WQ15_EUMVA</name>
<protein>
    <submittedName>
        <fullName evidence="2">Uncharacterized protein</fullName>
    </submittedName>
</protein>